<evidence type="ECO:0000256" key="2">
    <source>
        <dbReference type="ARBA" id="ARBA00004255"/>
    </source>
</evidence>
<evidence type="ECO:0000313" key="22">
    <source>
        <dbReference type="EnsemblPlants" id="Bra031186.1-P"/>
    </source>
</evidence>
<evidence type="ECO:0000256" key="11">
    <source>
        <dbReference type="ARBA" id="ARBA00023015"/>
    </source>
</evidence>
<keyword evidence="15" id="KW-0804">Transcription</keyword>
<dbReference type="GO" id="GO:0006886">
    <property type="term" value="P:intracellular protein transport"/>
    <property type="evidence" value="ECO:0000318"/>
    <property type="project" value="GO_Central"/>
</dbReference>
<dbReference type="InterPro" id="IPR015943">
    <property type="entry name" value="WD40/YVTN_repeat-like_dom_sf"/>
</dbReference>
<feature type="domain" description="TF-B3" evidence="21">
    <location>
        <begin position="227"/>
        <end position="276"/>
    </location>
</feature>
<evidence type="ECO:0000256" key="19">
    <source>
        <dbReference type="PIRNR" id="PIRNR003354"/>
    </source>
</evidence>
<keyword evidence="12 19" id="KW-0333">Golgi apparatus</keyword>
<dbReference type="GO" id="GO:0006890">
    <property type="term" value="P:retrograde vesicle-mediated transport, Golgi to endoplasmic reticulum"/>
    <property type="evidence" value="ECO:0000318"/>
    <property type="project" value="GO_Central"/>
</dbReference>
<keyword evidence="5 19" id="KW-0813">Transport</keyword>
<evidence type="ECO:0000256" key="8">
    <source>
        <dbReference type="ARBA" id="ARBA00022737"/>
    </source>
</evidence>
<feature type="repeat" description="WD" evidence="20">
    <location>
        <begin position="89"/>
        <end position="130"/>
    </location>
</feature>
<dbReference type="STRING" id="51351.M4EQW3"/>
<keyword evidence="8" id="KW-0677">Repeat</keyword>
<dbReference type="OMA" id="TSHPEMN"/>
<dbReference type="CDD" id="cd22948">
    <property type="entry name" value="Coatomer_WDAD_alpha"/>
    <property type="match status" value="1"/>
</dbReference>
<dbReference type="HOGENOM" id="CLU_007565_1_0_1"/>
<evidence type="ECO:0000256" key="5">
    <source>
        <dbReference type="ARBA" id="ARBA00022448"/>
    </source>
</evidence>
<reference evidence="22" key="3">
    <citation type="submission" date="2023-03" db="UniProtKB">
        <authorList>
            <consortium name="EnsemblPlants"/>
        </authorList>
    </citation>
    <scope>IDENTIFICATION</scope>
    <source>
        <strain evidence="22">cv. Chiifu-401-42</strain>
    </source>
</reference>
<keyword evidence="7 20" id="KW-0853">WD repeat</keyword>
<dbReference type="Gramene" id="Bra031186.1">
    <property type="protein sequence ID" value="Bra031186.1-P"/>
    <property type="gene ID" value="Bra031186"/>
</dbReference>
<dbReference type="GO" id="GO:0000139">
    <property type="term" value="C:Golgi membrane"/>
    <property type="evidence" value="ECO:0007669"/>
    <property type="project" value="UniProtKB-SubCell"/>
</dbReference>
<reference evidence="22 23" key="1">
    <citation type="journal article" date="2011" name="Nat. Genet.">
        <title>The genome of the mesopolyploid crop species Brassica rapa.</title>
        <authorList>
            <consortium name="Brassica rapa Genome Sequencing Project Consortium"/>
            <person name="Wang X."/>
            <person name="Wang H."/>
            <person name="Wang J."/>
            <person name="Sun R."/>
            <person name="Wu J."/>
            <person name="Liu S."/>
            <person name="Bai Y."/>
            <person name="Mun J.H."/>
            <person name="Bancroft I."/>
            <person name="Cheng F."/>
            <person name="Huang S."/>
            <person name="Li X."/>
            <person name="Hua W."/>
            <person name="Wang J."/>
            <person name="Wang X."/>
            <person name="Freeling M."/>
            <person name="Pires J.C."/>
            <person name="Paterson A.H."/>
            <person name="Chalhoub B."/>
            <person name="Wang B."/>
            <person name="Hayward A."/>
            <person name="Sharpe A.G."/>
            <person name="Park B.S."/>
            <person name="Weisshaar B."/>
            <person name="Liu B."/>
            <person name="Li B."/>
            <person name="Liu B."/>
            <person name="Tong C."/>
            <person name="Song C."/>
            <person name="Duran C."/>
            <person name="Peng C."/>
            <person name="Geng C."/>
            <person name="Koh C."/>
            <person name="Lin C."/>
            <person name="Edwards D."/>
            <person name="Mu D."/>
            <person name="Shen D."/>
            <person name="Soumpourou E."/>
            <person name="Li F."/>
            <person name="Fraser F."/>
            <person name="Conant G."/>
            <person name="Lassalle G."/>
            <person name="King G.J."/>
            <person name="Bonnema G."/>
            <person name="Tang H."/>
            <person name="Wang H."/>
            <person name="Belcram H."/>
            <person name="Zhou H."/>
            <person name="Hirakawa H."/>
            <person name="Abe H."/>
            <person name="Guo H."/>
            <person name="Wang H."/>
            <person name="Jin H."/>
            <person name="Parkin I.A."/>
            <person name="Batley J."/>
            <person name="Kim J.S."/>
            <person name="Just J."/>
            <person name="Li J."/>
            <person name="Xu J."/>
            <person name="Deng J."/>
            <person name="Kim J.A."/>
            <person name="Li J."/>
            <person name="Yu J."/>
            <person name="Meng J."/>
            <person name="Wang J."/>
            <person name="Min J."/>
            <person name="Poulain J."/>
            <person name="Wang J."/>
            <person name="Hatakeyama K."/>
            <person name="Wu K."/>
            <person name="Wang L."/>
            <person name="Fang L."/>
            <person name="Trick M."/>
            <person name="Links M.G."/>
            <person name="Zhao M."/>
            <person name="Jin M."/>
            <person name="Ramchiary N."/>
            <person name="Drou N."/>
            <person name="Berkman P.J."/>
            <person name="Cai Q."/>
            <person name="Huang Q."/>
            <person name="Li R."/>
            <person name="Tabata S."/>
            <person name="Cheng S."/>
            <person name="Zhang S."/>
            <person name="Zhang S."/>
            <person name="Huang S."/>
            <person name="Sato S."/>
            <person name="Sun S."/>
            <person name="Kwon S.J."/>
            <person name="Choi S.R."/>
            <person name="Lee T.H."/>
            <person name="Fan W."/>
            <person name="Zhao X."/>
            <person name="Tan X."/>
            <person name="Xu X."/>
            <person name="Wang Y."/>
            <person name="Qiu Y."/>
            <person name="Yin Y."/>
            <person name="Li Y."/>
            <person name="Du Y."/>
            <person name="Liao Y."/>
            <person name="Lim Y."/>
            <person name="Narusaka Y."/>
            <person name="Wang Y."/>
            <person name="Wang Z."/>
            <person name="Li Z."/>
            <person name="Wang Z."/>
            <person name="Xiong Z."/>
            <person name="Zhang Z."/>
        </authorList>
    </citation>
    <scope>NUCLEOTIDE SEQUENCE [LARGE SCALE GENOMIC DNA]</scope>
    <source>
        <strain evidence="22 23">cv. Chiifu-401-42</strain>
    </source>
</reference>
<organism evidence="22 23">
    <name type="scientific">Brassica campestris</name>
    <name type="common">Field mustard</name>
    <dbReference type="NCBI Taxonomy" id="3711"/>
    <lineage>
        <taxon>Eukaryota</taxon>
        <taxon>Viridiplantae</taxon>
        <taxon>Streptophyta</taxon>
        <taxon>Embryophyta</taxon>
        <taxon>Tracheophyta</taxon>
        <taxon>Spermatophyta</taxon>
        <taxon>Magnoliopsida</taxon>
        <taxon>eudicotyledons</taxon>
        <taxon>Gunneridae</taxon>
        <taxon>Pentapetalae</taxon>
        <taxon>rosids</taxon>
        <taxon>malvids</taxon>
        <taxon>Brassicales</taxon>
        <taxon>Brassicaceae</taxon>
        <taxon>Brassiceae</taxon>
        <taxon>Brassica</taxon>
    </lineage>
</organism>
<feature type="repeat" description="WD" evidence="20">
    <location>
        <begin position="200"/>
        <end position="241"/>
    </location>
</feature>
<dbReference type="SMART" id="SM01019">
    <property type="entry name" value="B3"/>
    <property type="match status" value="2"/>
</dbReference>
<dbReference type="GO" id="GO:0003677">
    <property type="term" value="F:DNA binding"/>
    <property type="evidence" value="ECO:0007669"/>
    <property type="project" value="UniProtKB-KW"/>
</dbReference>
<accession>M4EQW3</accession>
<keyword evidence="14 19" id="KW-0472">Membrane</keyword>
<dbReference type="InterPro" id="IPR015300">
    <property type="entry name" value="DNA-bd_pseudobarrel_sf"/>
</dbReference>
<dbReference type="PIRSF" id="PIRSF003354">
    <property type="entry name" value="Coatomer_alpha_subunit"/>
    <property type="match status" value="1"/>
</dbReference>
<dbReference type="CDD" id="cd10017">
    <property type="entry name" value="B3_DNA"/>
    <property type="match status" value="2"/>
</dbReference>
<evidence type="ECO:0000256" key="20">
    <source>
        <dbReference type="PROSITE-ProRule" id="PRU00221"/>
    </source>
</evidence>
<dbReference type="PANTHER" id="PTHR19876:SF1">
    <property type="entry name" value="COATOMER SUBUNIT ALPHA"/>
    <property type="match status" value="1"/>
</dbReference>
<feature type="repeat" description="WD" evidence="20">
    <location>
        <begin position="131"/>
        <end position="164"/>
    </location>
</feature>
<dbReference type="CDD" id="cd00200">
    <property type="entry name" value="WD40"/>
    <property type="match status" value="1"/>
</dbReference>
<dbReference type="InterPro" id="IPR047312">
    <property type="entry name" value="Coatomer_alpha_WD-assoc_reg"/>
</dbReference>
<dbReference type="Pfam" id="PF00400">
    <property type="entry name" value="WD40"/>
    <property type="match status" value="5"/>
</dbReference>
<dbReference type="Pfam" id="PF04053">
    <property type="entry name" value="B-prop_COPA_B_2nd"/>
    <property type="match status" value="1"/>
</dbReference>
<dbReference type="Proteomes" id="UP000011750">
    <property type="component" value="Chromosome A09"/>
</dbReference>
<dbReference type="InParanoid" id="M4EQW3"/>
<dbReference type="AlphaFoldDB" id="M4EQW3"/>
<dbReference type="InterPro" id="IPR016391">
    <property type="entry name" value="Coatomer_asu"/>
</dbReference>
<evidence type="ECO:0000256" key="9">
    <source>
        <dbReference type="ARBA" id="ARBA00022892"/>
    </source>
</evidence>
<protein>
    <recommendedName>
        <fullName evidence="19">Coatomer subunit alpha</fullName>
    </recommendedName>
</protein>
<dbReference type="Pfam" id="PF06957">
    <property type="entry name" value="COPI_C"/>
    <property type="match status" value="2"/>
</dbReference>
<dbReference type="SUPFAM" id="SSF101936">
    <property type="entry name" value="DNA-binding pseudobarrel domain"/>
    <property type="match status" value="2"/>
</dbReference>
<dbReference type="Pfam" id="PF02362">
    <property type="entry name" value="B3"/>
    <property type="match status" value="2"/>
</dbReference>
<dbReference type="eggNOG" id="KOG0292">
    <property type="taxonomic scope" value="Eukaryota"/>
</dbReference>
<dbReference type="InterPro" id="IPR010714">
    <property type="entry name" value="Coatomer_asu_C"/>
</dbReference>
<dbReference type="FunFam" id="1.25.40.470:FF:000002">
    <property type="entry name" value="Coatomer subunit alpha"/>
    <property type="match status" value="1"/>
</dbReference>
<evidence type="ECO:0000256" key="16">
    <source>
        <dbReference type="ARBA" id="ARBA00023242"/>
    </source>
</evidence>
<dbReference type="InterPro" id="IPR050844">
    <property type="entry name" value="Coatomer_complex_subunit"/>
</dbReference>
<reference evidence="22 23" key="2">
    <citation type="journal article" date="2018" name="Hortic Res">
        <title>Improved Brassica rapa reference genome by single-molecule sequencing and chromosome conformation capture technologies.</title>
        <authorList>
            <person name="Zhang L."/>
            <person name="Cai X."/>
            <person name="Wu J."/>
            <person name="Liu M."/>
            <person name="Grob S."/>
            <person name="Cheng F."/>
            <person name="Liang J."/>
            <person name="Cai C."/>
            <person name="Liu Z."/>
            <person name="Liu B."/>
            <person name="Wang F."/>
            <person name="Li S."/>
            <person name="Liu F."/>
            <person name="Li X."/>
            <person name="Cheng L."/>
            <person name="Yang W."/>
            <person name="Li M.H."/>
            <person name="Grossniklaus U."/>
            <person name="Zheng H."/>
            <person name="Wang X."/>
        </authorList>
    </citation>
    <scope>NUCLEOTIDE SEQUENCE [LARGE SCALE GENOMIC DNA]</scope>
    <source>
        <strain evidence="22 23">cv. Chiifu-401-42</strain>
    </source>
</reference>
<evidence type="ECO:0000313" key="23">
    <source>
        <dbReference type="Proteomes" id="UP000011750"/>
    </source>
</evidence>
<dbReference type="InterPro" id="IPR036322">
    <property type="entry name" value="WD40_repeat_dom_sf"/>
</dbReference>
<dbReference type="InterPro" id="IPR003340">
    <property type="entry name" value="B3_DNA-bd"/>
</dbReference>
<dbReference type="FunFam" id="2.130.10.10:FF:000016">
    <property type="entry name" value="Coatomer alpha subunit, putative"/>
    <property type="match status" value="1"/>
</dbReference>
<dbReference type="Gene3D" id="1.25.40.470">
    <property type="match status" value="1"/>
</dbReference>
<feature type="repeat" description="WD" evidence="20">
    <location>
        <begin position="5"/>
        <end position="46"/>
    </location>
</feature>
<dbReference type="PROSITE" id="PS00678">
    <property type="entry name" value="WD_REPEATS_1"/>
    <property type="match status" value="1"/>
</dbReference>
<evidence type="ECO:0000256" key="6">
    <source>
        <dbReference type="ARBA" id="ARBA00022490"/>
    </source>
</evidence>
<evidence type="ECO:0000259" key="21">
    <source>
        <dbReference type="PROSITE" id="PS50863"/>
    </source>
</evidence>
<comment type="function">
    <text evidence="18">The coatomer is a cytosolic protein complex that binds to dilysine motifs and reversibly associates with Golgi non-clathrin-coated vesicles, which further mediate biosynthetic protein transport from the ER, via the Golgi up to the trans Golgi network. Coatomer complex is required for budding from Golgi membranes, and is essential for the retrograde Golgi-to-ER transport of dilysine-tagged proteins.</text>
</comment>
<keyword evidence="11" id="KW-0805">Transcription regulation</keyword>
<dbReference type="GO" id="GO:0030126">
    <property type="term" value="C:COPI vesicle coat"/>
    <property type="evidence" value="ECO:0000318"/>
    <property type="project" value="GO_Central"/>
</dbReference>
<dbReference type="PROSITE" id="PS50082">
    <property type="entry name" value="WD_REPEATS_2"/>
    <property type="match status" value="6"/>
</dbReference>
<evidence type="ECO:0000256" key="15">
    <source>
        <dbReference type="ARBA" id="ARBA00023163"/>
    </source>
</evidence>
<dbReference type="GO" id="GO:0005198">
    <property type="term" value="F:structural molecule activity"/>
    <property type="evidence" value="ECO:0007669"/>
    <property type="project" value="InterPro"/>
</dbReference>
<keyword evidence="10 19" id="KW-0653">Protein transport</keyword>
<dbReference type="PROSITE" id="PS50863">
    <property type="entry name" value="B3"/>
    <property type="match status" value="2"/>
</dbReference>
<evidence type="ECO:0000256" key="18">
    <source>
        <dbReference type="ARBA" id="ARBA00025536"/>
    </source>
</evidence>
<evidence type="ECO:0000256" key="3">
    <source>
        <dbReference type="ARBA" id="ARBA00004347"/>
    </source>
</evidence>
<keyword evidence="13" id="KW-0238">DNA-binding</keyword>
<keyword evidence="23" id="KW-1185">Reference proteome</keyword>
<feature type="domain" description="TF-B3" evidence="21">
    <location>
        <begin position="305"/>
        <end position="403"/>
    </location>
</feature>
<evidence type="ECO:0000256" key="7">
    <source>
        <dbReference type="ARBA" id="ARBA00022574"/>
    </source>
</evidence>
<dbReference type="GO" id="GO:0006888">
    <property type="term" value="P:endoplasmic reticulum to Golgi vesicle-mediated transport"/>
    <property type="evidence" value="ECO:0000318"/>
    <property type="project" value="GO_Central"/>
</dbReference>
<dbReference type="Gene3D" id="2.130.10.10">
    <property type="entry name" value="YVTN repeat-like/Quinoprotein amine dehydrogenase"/>
    <property type="match status" value="2"/>
</dbReference>
<comment type="subcellular location">
    <subcellularLocation>
        <location evidence="19">Cytoplasm</location>
    </subcellularLocation>
    <subcellularLocation>
        <location evidence="2 19">Golgi apparatus membrane</location>
        <topology evidence="2 19">Peripheral membrane protein</topology>
        <orientation evidence="2">Cytoplasmic side</orientation>
    </subcellularLocation>
    <subcellularLocation>
        <location evidence="3">Cytoplasmic vesicle</location>
        <location evidence="3">COPI-coated vesicle membrane</location>
        <topology evidence="3">Peripheral membrane protein</topology>
        <orientation evidence="3">Cytoplasmic side</orientation>
    </subcellularLocation>
    <subcellularLocation>
        <location evidence="1">Nucleus</location>
    </subcellularLocation>
</comment>
<dbReference type="GO" id="GO:0005634">
    <property type="term" value="C:nucleus"/>
    <property type="evidence" value="ECO:0007669"/>
    <property type="project" value="UniProtKB-SubCell"/>
</dbReference>
<evidence type="ECO:0000256" key="4">
    <source>
        <dbReference type="ARBA" id="ARBA00011775"/>
    </source>
</evidence>
<dbReference type="EnsemblPlants" id="Bra031186.1">
    <property type="protein sequence ID" value="Bra031186.1-P"/>
    <property type="gene ID" value="Bra031186"/>
</dbReference>
<evidence type="ECO:0000256" key="14">
    <source>
        <dbReference type="ARBA" id="ARBA00023136"/>
    </source>
</evidence>
<keyword evidence="16" id="KW-0539">Nucleus</keyword>
<dbReference type="SUPFAM" id="SSF50978">
    <property type="entry name" value="WD40 repeat-like"/>
    <property type="match status" value="2"/>
</dbReference>
<feature type="repeat" description="WD" evidence="20">
    <location>
        <begin position="47"/>
        <end position="88"/>
    </location>
</feature>
<keyword evidence="6 19" id="KW-0963">Cytoplasm</keyword>
<proteinExistence type="predicted"/>
<dbReference type="SMART" id="SM00320">
    <property type="entry name" value="WD40"/>
    <property type="match status" value="7"/>
</dbReference>
<keyword evidence="17" id="KW-0968">Cytoplasmic vesicle</keyword>
<comment type="subunit">
    <text evidence="4 19">Oligomeric complex that consists of at least the alpha, beta, beta', gamma, delta, epsilon and zeta subunits.</text>
</comment>
<dbReference type="PROSITE" id="PS50294">
    <property type="entry name" value="WD_REPEATS_REGION"/>
    <property type="match status" value="5"/>
</dbReference>
<evidence type="ECO:0000256" key="17">
    <source>
        <dbReference type="ARBA" id="ARBA00023329"/>
    </source>
</evidence>
<evidence type="ECO:0000256" key="13">
    <source>
        <dbReference type="ARBA" id="ARBA00023125"/>
    </source>
</evidence>
<evidence type="ECO:0000256" key="10">
    <source>
        <dbReference type="ARBA" id="ARBA00022927"/>
    </source>
</evidence>
<sequence length="1227" mass="137608">MLTKFETSSNQVRGLSFHPKRPWILSSLHTGVIQLWDYRMTTLIDTFEEHEGPVRGVHFHISQPLFVSGGDDYKIKVWNYKTHKCLFTLLGHLDYIRTVQFHHECPWIVSASDDQTIRIWNWQSRTCVSVLAGHNHYVMCASFHPKEDLLVSASLDQTVRVWDIAPLRNKKKTPLADDDDIMGFTQMNSDLFDATVKYVLEGHDRGVNWAAFHPTLPLIVSGADDRKVKLWRTNEGRTLTKGWKEFTEAHDLRIGDIVIFKHEGDMVFHVTPFGPSCCDIQYTHPHIVKEEADADDAPTFSYDYCFLAEVTPTNQKDDKMFLPVEAMRCGALNQQCKEVKLVNKEGKSWTARFGFSESDGAYYISRGWRKFCRDNRCTNGDLFVFNVVGDGTTTPLLCVCPERKECTELLIKHFSRIDETKAWEVDTLRGHSSNVSSVMFHAKHDVIVSNSEDKTIRVWDATKRTEIKTFRRENDRFWILAAHPETNLLAAGHDSGLIVFKLERERPAFALSGDSLLYAKDGFLRRYEYSTQKDSQVIPIQRPRTVSHSPTENAALISSDLDGGSYELYIIRSGVVQRDAKRVSGGGSAVFIARNRFAVLDKSTGQEEVLVVKNLKNEVVKKIPLPIPTYAIFYAGTGTLLCRCEGKVVMFDLTQRLVLGEVHTPSVRHVVWSNDMESVALLSKHTIILASKKELVIQCTLHETTTRVKSGAWDDDNGVFIYTTLNHVKYCLPNGDSGVIRTLDVPIYYHQVNATEYMFKLALMRKRFDHVARMIKSSRISGQAMVAYLQQKGFPEVALHFVEEEGHERVRFNLAIESGNMSVAVASATKINEKDYWFRLGVEALRQGGNSSIVEFAYQQTRSIERLSFLYLITGNLEKLSKLMKKKDVMGQFQNALYLGDVKERVKILEKGGLLPLAYITASVHGLKDIAERLSIALGDDVPSLPQGKTHSLLMPPIPVVCGGDWPLLRVMKGIFEGGLESGNDDVEEGDWGDALDMVDVEEDGEGSGWGGLELLDTPFMTPSQGMDVSQIWSQESPLAAEQAAAGSFDTAMSLLHRQLGIKNFAPLKSMLLDLFSGSHSYLPAFSSSPVLTSLTANLQPPHLRLALLSAMGVCYKARNLATAYNFAKRLLETNPTESQAKTARQIVQAAERNMTDATELNYDFRNPFVICGSTYVPIYRGQENVSCPYCTARFVPSQEGNICGICDLAVIGADASGLLCSPSQVR</sequence>
<feature type="repeat" description="WD" evidence="20">
    <location>
        <begin position="428"/>
        <end position="469"/>
    </location>
</feature>
<dbReference type="InterPro" id="IPR020472">
    <property type="entry name" value="WD40_PAC1"/>
</dbReference>
<evidence type="ECO:0000256" key="1">
    <source>
        <dbReference type="ARBA" id="ARBA00004123"/>
    </source>
</evidence>
<dbReference type="InterPro" id="IPR006692">
    <property type="entry name" value="Beta-prop_COPA/B_2nd"/>
</dbReference>
<dbReference type="InterPro" id="IPR056176">
    <property type="entry name" value="TPR_COPA_B"/>
</dbReference>
<dbReference type="GO" id="GO:0006891">
    <property type="term" value="P:intra-Golgi vesicle-mediated transport"/>
    <property type="evidence" value="ECO:0000318"/>
    <property type="project" value="GO_Central"/>
</dbReference>
<dbReference type="InterPro" id="IPR001680">
    <property type="entry name" value="WD40_rpt"/>
</dbReference>
<evidence type="ECO:0000256" key="12">
    <source>
        <dbReference type="ARBA" id="ARBA00023034"/>
    </source>
</evidence>
<dbReference type="InterPro" id="IPR019775">
    <property type="entry name" value="WD40_repeat_CS"/>
</dbReference>
<dbReference type="PRINTS" id="PR00320">
    <property type="entry name" value="GPROTEINBRPT"/>
</dbReference>
<dbReference type="Pfam" id="PF23953">
    <property type="entry name" value="TPR_COPA_B"/>
    <property type="match status" value="1"/>
</dbReference>
<name>M4EQW3_BRACM</name>
<dbReference type="Gene3D" id="2.40.330.10">
    <property type="entry name" value="DNA-binding pseudobarrel domain"/>
    <property type="match status" value="1"/>
</dbReference>
<dbReference type="PANTHER" id="PTHR19876">
    <property type="entry name" value="COATOMER"/>
    <property type="match status" value="1"/>
</dbReference>
<keyword evidence="9 19" id="KW-0931">ER-Golgi transport</keyword>